<dbReference type="InterPro" id="IPR034660">
    <property type="entry name" value="DinB/YfiT-like"/>
</dbReference>
<dbReference type="InterPro" id="IPR017517">
    <property type="entry name" value="Maleyloyr_isom"/>
</dbReference>
<feature type="region of interest" description="Disordered" evidence="1">
    <location>
        <begin position="1"/>
        <end position="33"/>
    </location>
</feature>
<dbReference type="EMBL" id="CAJB01000381">
    <property type="protein sequence ID" value="CCH79579.1"/>
    <property type="molecule type" value="Genomic_DNA"/>
</dbReference>
<comment type="caution">
    <text evidence="3">The sequence shown here is derived from an EMBL/GenBank/DDBJ whole genome shotgun (WGS) entry which is preliminary data.</text>
</comment>
<reference evidence="3 4" key="1">
    <citation type="journal article" date="2013" name="ISME J.">
        <title>A metabolic model for members of the genus Tetrasphaera involved in enhanced biological phosphorus removal.</title>
        <authorList>
            <person name="Kristiansen R."/>
            <person name="Nguyen H.T.T."/>
            <person name="Saunders A.M."/>
            <person name="Nielsen J.L."/>
            <person name="Wimmer R."/>
            <person name="Le V.Q."/>
            <person name="McIlroy S.J."/>
            <person name="Petrovski S."/>
            <person name="Seviour R.J."/>
            <person name="Calteau A."/>
            <person name="Nielsen K.L."/>
            <person name="Nielsen P.H."/>
        </authorList>
    </citation>
    <scope>NUCLEOTIDE SEQUENCE [LARGE SCALE GENOMIC DNA]</scope>
    <source>
        <strain evidence="3 4">T1-X7</strain>
    </source>
</reference>
<proteinExistence type="predicted"/>
<keyword evidence="4" id="KW-1185">Reference proteome</keyword>
<dbReference type="AlphaFoldDB" id="A0A077M5Y0"/>
<feature type="domain" description="Mycothiol-dependent maleylpyruvate isomerase metal-binding" evidence="2">
    <location>
        <begin position="38"/>
        <end position="130"/>
    </location>
</feature>
<dbReference type="OrthoDB" id="5185819at2"/>
<dbReference type="Proteomes" id="UP000035721">
    <property type="component" value="Unassembled WGS sequence"/>
</dbReference>
<dbReference type="Gene3D" id="1.20.120.450">
    <property type="entry name" value="dinb family like domain"/>
    <property type="match status" value="1"/>
</dbReference>
<evidence type="ECO:0000259" key="2">
    <source>
        <dbReference type="Pfam" id="PF11716"/>
    </source>
</evidence>
<feature type="compositionally biased region" description="Low complexity" evidence="1">
    <location>
        <begin position="1"/>
        <end position="25"/>
    </location>
</feature>
<evidence type="ECO:0000313" key="4">
    <source>
        <dbReference type="Proteomes" id="UP000035721"/>
    </source>
</evidence>
<sequence length="214" mass="23255">MTSTPHTPTPHTTTPDITAPSTTASETTKPSSHERYETLARRFDAVIDTTAPSAWTNPSPCEGWSAADVVAHVVDSEREFLRRAGVPLEERPEVAADPVAGWRRHHDELSGLLADPAVADAAYTGMFGDTTVGAMLADFYGFDLIVHRNDIARAVGVADTFEEEELTMVERAADGFGDHLYGDGVCAAAVEVPRDASRQDRLLGRLGRDPRWRP</sequence>
<protein>
    <recommendedName>
        <fullName evidence="2">Mycothiol-dependent maleylpyruvate isomerase metal-binding domain-containing protein</fullName>
    </recommendedName>
</protein>
<evidence type="ECO:0000313" key="3">
    <source>
        <dbReference type="EMBL" id="CCH79579.1"/>
    </source>
</evidence>
<name>A0A077M5Y0_9MICO</name>
<dbReference type="STRING" id="1194083.BN12_50006"/>
<dbReference type="Pfam" id="PF11716">
    <property type="entry name" value="MDMPI_N"/>
    <property type="match status" value="1"/>
</dbReference>
<dbReference type="RefSeq" id="WP_083454322.1">
    <property type="nucleotide sequence ID" value="NZ_HF570958.1"/>
</dbReference>
<dbReference type="NCBIfam" id="TIGR03083">
    <property type="entry name" value="maleylpyruvate isomerase family mycothiol-dependent enzyme"/>
    <property type="match status" value="1"/>
</dbReference>
<accession>A0A077M5Y0</accession>
<dbReference type="InterPro" id="IPR024344">
    <property type="entry name" value="MDMPI_metal-binding"/>
</dbReference>
<dbReference type="GO" id="GO:0046872">
    <property type="term" value="F:metal ion binding"/>
    <property type="evidence" value="ECO:0007669"/>
    <property type="project" value="InterPro"/>
</dbReference>
<evidence type="ECO:0000256" key="1">
    <source>
        <dbReference type="SAM" id="MobiDB-lite"/>
    </source>
</evidence>
<dbReference type="SUPFAM" id="SSF109854">
    <property type="entry name" value="DinB/YfiT-like putative metalloenzymes"/>
    <property type="match status" value="1"/>
</dbReference>
<organism evidence="3 4">
    <name type="scientific">Nostocoides japonicum T1-X7</name>
    <dbReference type="NCBI Taxonomy" id="1194083"/>
    <lineage>
        <taxon>Bacteria</taxon>
        <taxon>Bacillati</taxon>
        <taxon>Actinomycetota</taxon>
        <taxon>Actinomycetes</taxon>
        <taxon>Micrococcales</taxon>
        <taxon>Intrasporangiaceae</taxon>
        <taxon>Nostocoides</taxon>
    </lineage>
</organism>
<gene>
    <name evidence="3" type="ORF">BN12_50006</name>
</gene>